<evidence type="ECO:0000256" key="10">
    <source>
        <dbReference type="ARBA" id="ARBA00023212"/>
    </source>
</evidence>
<evidence type="ECO:0000256" key="3">
    <source>
        <dbReference type="ARBA" id="ARBA00004245"/>
    </source>
</evidence>
<dbReference type="Gene3D" id="2.60.40.3120">
    <property type="match status" value="1"/>
</dbReference>
<keyword evidence="10" id="KW-0206">Cytoskeleton</keyword>
<comment type="caution">
    <text evidence="12">The sequence shown here is derived from an EMBL/GenBank/DDBJ whole genome shotgun (WGS) entry which is preliminary data.</text>
</comment>
<dbReference type="Gene3D" id="3.30.740.10">
    <property type="entry name" value="Protein Inhibitor Of Neuronal Nitric Oxide Synthase"/>
    <property type="match status" value="1"/>
</dbReference>
<dbReference type="GO" id="GO:0051028">
    <property type="term" value="P:mRNA transport"/>
    <property type="evidence" value="ECO:0007669"/>
    <property type="project" value="UniProtKB-KW"/>
</dbReference>
<reference evidence="12 13" key="1">
    <citation type="submission" date="2020-04" db="EMBL/GenBank/DDBJ databases">
        <title>Perkinsus olseni comparative genomics.</title>
        <authorList>
            <person name="Bogema D.R."/>
        </authorList>
    </citation>
    <scope>NUCLEOTIDE SEQUENCE [LARGE SCALE GENOMIC DNA]</scope>
    <source>
        <strain evidence="12">ATCC PRA-179</strain>
    </source>
</reference>
<dbReference type="Proteomes" id="UP000570595">
    <property type="component" value="Unassembled WGS sequence"/>
</dbReference>
<dbReference type="Pfam" id="PF01221">
    <property type="entry name" value="Dynein_light"/>
    <property type="match status" value="1"/>
</dbReference>
<gene>
    <name evidence="12" type="ORF">FOZ61_000585</name>
</gene>
<feature type="non-terminal residue" evidence="12">
    <location>
        <position position="1"/>
    </location>
</feature>
<evidence type="ECO:0000256" key="6">
    <source>
        <dbReference type="ARBA" id="ARBA00022490"/>
    </source>
</evidence>
<name>A0A7J6KUQ2_PEROL</name>
<evidence type="ECO:0000313" key="12">
    <source>
        <dbReference type="EMBL" id="KAF4650206.1"/>
    </source>
</evidence>
<dbReference type="GO" id="GO:0015031">
    <property type="term" value="P:protein transport"/>
    <property type="evidence" value="ECO:0007669"/>
    <property type="project" value="UniProtKB-KW"/>
</dbReference>
<keyword evidence="5" id="KW-0813">Transport</keyword>
<comment type="cofactor">
    <cofactor evidence="1">
        <name>Zn(2+)</name>
        <dbReference type="ChEBI" id="CHEBI:29105"/>
    </cofactor>
</comment>
<organism evidence="12 13">
    <name type="scientific">Perkinsus olseni</name>
    <name type="common">Perkinsus atlanticus</name>
    <dbReference type="NCBI Taxonomy" id="32597"/>
    <lineage>
        <taxon>Eukaryota</taxon>
        <taxon>Sar</taxon>
        <taxon>Alveolata</taxon>
        <taxon>Perkinsozoa</taxon>
        <taxon>Perkinsea</taxon>
        <taxon>Perkinsida</taxon>
        <taxon>Perkinsidae</taxon>
        <taxon>Perkinsus</taxon>
    </lineage>
</organism>
<evidence type="ECO:0000256" key="8">
    <source>
        <dbReference type="ARBA" id="ARBA00022816"/>
    </source>
</evidence>
<dbReference type="OrthoDB" id="10033309at2759"/>
<dbReference type="SMART" id="SM01375">
    <property type="entry name" value="Dynein_light"/>
    <property type="match status" value="1"/>
</dbReference>
<evidence type="ECO:0000313" key="13">
    <source>
        <dbReference type="Proteomes" id="UP000570595"/>
    </source>
</evidence>
<accession>A0A7J6KUQ2</accession>
<comment type="subcellular location">
    <subcellularLocation>
        <location evidence="3">Cytoplasm</location>
        <location evidence="3">Cytoskeleton</location>
    </subcellularLocation>
    <subcellularLocation>
        <location evidence="2">Nucleus</location>
    </subcellularLocation>
</comment>
<keyword evidence="6" id="KW-0963">Cytoplasm</keyword>
<dbReference type="PANTHER" id="PTHR12756">
    <property type="entry name" value="CYTOSOLIC CARBOXYPEPTIDASE"/>
    <property type="match status" value="1"/>
</dbReference>
<evidence type="ECO:0000256" key="5">
    <source>
        <dbReference type="ARBA" id="ARBA00022448"/>
    </source>
</evidence>
<dbReference type="InterPro" id="IPR050821">
    <property type="entry name" value="Cytosolic_carboxypeptidase"/>
</dbReference>
<dbReference type="GO" id="GO:0005874">
    <property type="term" value="C:microtubule"/>
    <property type="evidence" value="ECO:0007669"/>
    <property type="project" value="UniProtKB-KW"/>
</dbReference>
<evidence type="ECO:0000256" key="2">
    <source>
        <dbReference type="ARBA" id="ARBA00004123"/>
    </source>
</evidence>
<dbReference type="FunFam" id="3.30.740.10:FF:000005">
    <property type="entry name" value="Dynein light chain"/>
    <property type="match status" value="1"/>
</dbReference>
<sequence length="449" mass="49521">MPEGKNVVSDMDENSEMRTDAVTQASIAIQKYETESEMAKHIKAFFDGKYDPNWMCVVGKDFASFGTYETKTYLFFYVGQIAVGIPGLSTSQVTTDLVRFVNPLCFPDLTEAVLLYPSRKFELETPYCGLGTDILSGLTDPATAIVALDLPTRNNDSGLEYPSGISPQNPQAPLPPLTTAQLADPRANCVIQDRDLLRGTCAYNRQRGPIDLQHLVDQALNDRDVVIAGRFGTGRLRRGAFTRGPMYTPTGPEDTTLVFESRFESGNLQTAVKVGEMELRTAHVARGRYAEFRYDLVLCPDTGTYGNTQWFFFSISNITKRKNVKLNLVTTPSAASCDRCSQVTMGKPSSLFQKGMQPVVWSTREFHEGDGMGWSRGAGISSLQYGKTNTDRHLLTSVAAGVKMGEVCDGVAAVEVPRQAASFAEASVLTFEYTPQWEDDTVYFAYTFP</sequence>
<dbReference type="GO" id="GO:0007017">
    <property type="term" value="P:microtubule-based process"/>
    <property type="evidence" value="ECO:0007669"/>
    <property type="project" value="InterPro"/>
</dbReference>
<evidence type="ECO:0000256" key="7">
    <source>
        <dbReference type="ARBA" id="ARBA00022701"/>
    </source>
</evidence>
<keyword evidence="8" id="KW-0509">mRNA transport</keyword>
<evidence type="ECO:0000256" key="9">
    <source>
        <dbReference type="ARBA" id="ARBA00022927"/>
    </source>
</evidence>
<dbReference type="InterPro" id="IPR037177">
    <property type="entry name" value="DLC_sf"/>
</dbReference>
<evidence type="ECO:0000256" key="1">
    <source>
        <dbReference type="ARBA" id="ARBA00001947"/>
    </source>
</evidence>
<keyword evidence="9" id="KW-0653">Protein transport</keyword>
<dbReference type="InterPro" id="IPR001372">
    <property type="entry name" value="Dynein_light_chain_typ-1/2"/>
</dbReference>
<proteinExistence type="predicted"/>
<dbReference type="GO" id="GO:0005634">
    <property type="term" value="C:nucleus"/>
    <property type="evidence" value="ECO:0007669"/>
    <property type="project" value="UniProtKB-SubCell"/>
</dbReference>
<keyword evidence="11" id="KW-0539">Nucleus</keyword>
<dbReference type="GO" id="GO:0030286">
    <property type="term" value="C:dynein complex"/>
    <property type="evidence" value="ECO:0007669"/>
    <property type="project" value="InterPro"/>
</dbReference>
<evidence type="ECO:0000256" key="4">
    <source>
        <dbReference type="ARBA" id="ARBA00015062"/>
    </source>
</evidence>
<protein>
    <recommendedName>
        <fullName evidence="4">Dynein light chain 1, cytoplasmic</fullName>
    </recommendedName>
</protein>
<evidence type="ECO:0000256" key="11">
    <source>
        <dbReference type="ARBA" id="ARBA00023242"/>
    </source>
</evidence>
<dbReference type="EMBL" id="JABAHT010001101">
    <property type="protein sequence ID" value="KAF4650206.1"/>
    <property type="molecule type" value="Genomic_DNA"/>
</dbReference>
<dbReference type="PANTHER" id="PTHR12756:SF11">
    <property type="entry name" value="CYTOSOLIC CARBOXYPEPTIDASE 1"/>
    <property type="match status" value="1"/>
</dbReference>
<dbReference type="SUPFAM" id="SSF54648">
    <property type="entry name" value="DLC"/>
    <property type="match status" value="1"/>
</dbReference>
<dbReference type="AlphaFoldDB" id="A0A7J6KUQ2"/>
<keyword evidence="7" id="KW-0493">Microtubule</keyword>